<protein>
    <submittedName>
        <fullName evidence="1">Uncharacterized protein</fullName>
    </submittedName>
</protein>
<dbReference type="OrthoDB" id="5599753at2759"/>
<evidence type="ECO:0000313" key="1">
    <source>
        <dbReference type="EMBL" id="CAB3258730.1"/>
    </source>
</evidence>
<dbReference type="AlphaFoldDB" id="A0A8S1B7P7"/>
<dbReference type="Proteomes" id="UP000494256">
    <property type="component" value="Unassembled WGS sequence"/>
</dbReference>
<proteinExistence type="predicted"/>
<accession>A0A8S1B7P7</accession>
<sequence length="150" mass="16703">MSITVTAPKNQSKMAIVQNWCDGGKAGGKWHRAALPRRAAPLAAKGRSPPSIIHQLQPTGSLSHHNAPYRAVSFLRCAFTTRFLASRLNMLGSCDGLSFALIRRVSCLVLCSMFGERFIRFAERRTEHQLGAEVSIFVKWCVTYDLIRVI</sequence>
<gene>
    <name evidence="1" type="ORF">APLA_LOCUS16353</name>
</gene>
<dbReference type="EMBL" id="CADEBD010000665">
    <property type="protein sequence ID" value="CAB3258730.1"/>
    <property type="molecule type" value="Genomic_DNA"/>
</dbReference>
<name>A0A8S1B7P7_ARCPL</name>
<reference evidence="1 2" key="1">
    <citation type="submission" date="2020-04" db="EMBL/GenBank/DDBJ databases">
        <authorList>
            <person name="Wallbank WR R."/>
            <person name="Pardo Diaz C."/>
            <person name="Kozak K."/>
            <person name="Martin S."/>
            <person name="Jiggins C."/>
            <person name="Moest M."/>
            <person name="Warren A I."/>
            <person name="Byers J.R.P. K."/>
            <person name="Montejo-Kovacevich G."/>
            <person name="Yen C E."/>
        </authorList>
    </citation>
    <scope>NUCLEOTIDE SEQUENCE [LARGE SCALE GENOMIC DNA]</scope>
</reference>
<comment type="caution">
    <text evidence="1">The sequence shown here is derived from an EMBL/GenBank/DDBJ whole genome shotgun (WGS) entry which is preliminary data.</text>
</comment>
<evidence type="ECO:0000313" key="2">
    <source>
        <dbReference type="Proteomes" id="UP000494256"/>
    </source>
</evidence>
<organism evidence="1 2">
    <name type="scientific">Arctia plantaginis</name>
    <name type="common">Wood tiger moth</name>
    <name type="synonym">Phalaena plantaginis</name>
    <dbReference type="NCBI Taxonomy" id="874455"/>
    <lineage>
        <taxon>Eukaryota</taxon>
        <taxon>Metazoa</taxon>
        <taxon>Ecdysozoa</taxon>
        <taxon>Arthropoda</taxon>
        <taxon>Hexapoda</taxon>
        <taxon>Insecta</taxon>
        <taxon>Pterygota</taxon>
        <taxon>Neoptera</taxon>
        <taxon>Endopterygota</taxon>
        <taxon>Lepidoptera</taxon>
        <taxon>Glossata</taxon>
        <taxon>Ditrysia</taxon>
        <taxon>Noctuoidea</taxon>
        <taxon>Erebidae</taxon>
        <taxon>Arctiinae</taxon>
        <taxon>Arctia</taxon>
    </lineage>
</organism>